<dbReference type="PANTHER" id="PTHR47816:SF4">
    <property type="entry name" value="RIBOSOMAL RNA SMALL SUBUNIT METHYLTRANSFERASE C"/>
    <property type="match status" value="1"/>
</dbReference>
<keyword evidence="1 5" id="KW-0489">Methyltransferase</keyword>
<feature type="region of interest" description="Disordered" evidence="3">
    <location>
        <begin position="248"/>
        <end position="268"/>
    </location>
</feature>
<keyword evidence="2 5" id="KW-0808">Transferase</keyword>
<evidence type="ECO:0000256" key="1">
    <source>
        <dbReference type="ARBA" id="ARBA00022603"/>
    </source>
</evidence>
<organism evidence="5">
    <name type="scientific">bioreactor metagenome</name>
    <dbReference type="NCBI Taxonomy" id="1076179"/>
    <lineage>
        <taxon>unclassified sequences</taxon>
        <taxon>metagenomes</taxon>
        <taxon>ecological metagenomes</taxon>
    </lineage>
</organism>
<proteinExistence type="predicted"/>
<dbReference type="AlphaFoldDB" id="A0A644TG14"/>
<dbReference type="CDD" id="cd02440">
    <property type="entry name" value="AdoMet_MTases"/>
    <property type="match status" value="1"/>
</dbReference>
<dbReference type="GO" id="GO:0052914">
    <property type="term" value="F:16S rRNA (guanine(1207)-N(2))-methyltransferase activity"/>
    <property type="evidence" value="ECO:0007669"/>
    <property type="project" value="UniProtKB-EC"/>
</dbReference>
<dbReference type="Pfam" id="PF05175">
    <property type="entry name" value="MTS"/>
    <property type="match status" value="1"/>
</dbReference>
<name>A0A644TG14_9ZZZZ</name>
<comment type="caution">
    <text evidence="5">The sequence shown here is derived from an EMBL/GenBank/DDBJ whole genome shotgun (WGS) entry which is preliminary data.</text>
</comment>
<evidence type="ECO:0000259" key="4">
    <source>
        <dbReference type="Pfam" id="PF05175"/>
    </source>
</evidence>
<gene>
    <name evidence="5" type="primary">rsmC_1</name>
    <name evidence="5" type="ORF">SDC9_11561</name>
</gene>
<dbReference type="InterPro" id="IPR029063">
    <property type="entry name" value="SAM-dependent_MTases_sf"/>
</dbReference>
<dbReference type="InterPro" id="IPR007848">
    <property type="entry name" value="Small_mtfrase_dom"/>
</dbReference>
<evidence type="ECO:0000313" key="5">
    <source>
        <dbReference type="EMBL" id="MPL65896.1"/>
    </source>
</evidence>
<accession>A0A644TG14</accession>
<reference evidence="5" key="1">
    <citation type="submission" date="2019-08" db="EMBL/GenBank/DDBJ databases">
        <authorList>
            <person name="Kucharzyk K."/>
            <person name="Murdoch R.W."/>
            <person name="Higgins S."/>
            <person name="Loffler F."/>
        </authorList>
    </citation>
    <scope>NUCLEOTIDE SEQUENCE</scope>
</reference>
<sequence length="464" mass="49106">MNDLEPLVHKTVEFAYRGSRLKFDLSHALFSSYDIDTGTKLLLKEIAHDQTICSASSILDSGCGVGVIGLSMAASCPGSRVVLKDRDLLACAISERNAWRNGLKAVRLELDGSPSSPIAKKPPKHRKPQERTADLIIAPGLLAEEDSLGPYDAVLSNLPAKAGEPVLSSFLGNEAPKLLRQGGRLAFVIVAPLAEKASEYCSAAGFRLIAKVSTKNHSVFVYEKSAEASPTSGTAGLSRGAAPAPGSLAIRPASGNAPQSLPPGFSKAGLPGPYLRSEGRRKLGSYKLPCHGFYGLPEFDTTSYATDLATEALAKACAGSLVRDFLVVNPGIGLSSLWARAALGCDRIDLVSRDSLSLRAAGANLYAAFGDAVAIRRFAFFDTDRIGDSSLDAILCFPDEIPGYDYVGESWALIARALKKAGAAVVVASPTVIARFEKSRPEGLWKLGEAKKKGFAALLVRRMA</sequence>
<evidence type="ECO:0000256" key="3">
    <source>
        <dbReference type="SAM" id="MobiDB-lite"/>
    </source>
</evidence>
<evidence type="ECO:0000256" key="2">
    <source>
        <dbReference type="ARBA" id="ARBA00022679"/>
    </source>
</evidence>
<dbReference type="PANTHER" id="PTHR47816">
    <property type="entry name" value="RIBOSOMAL RNA SMALL SUBUNIT METHYLTRANSFERASE C"/>
    <property type="match status" value="1"/>
</dbReference>
<dbReference type="EMBL" id="VSSQ01000030">
    <property type="protein sequence ID" value="MPL65896.1"/>
    <property type="molecule type" value="Genomic_DNA"/>
</dbReference>
<dbReference type="Gene3D" id="3.40.50.150">
    <property type="entry name" value="Vaccinia Virus protein VP39"/>
    <property type="match status" value="1"/>
</dbReference>
<protein>
    <submittedName>
        <fullName evidence="5">Ribosomal RNA small subunit methyltransferase C</fullName>
        <ecNumber evidence="5">2.1.1.172</ecNumber>
    </submittedName>
</protein>
<feature type="domain" description="Methyltransferase small" evidence="4">
    <location>
        <begin position="23"/>
        <end position="106"/>
    </location>
</feature>
<dbReference type="SUPFAM" id="SSF53335">
    <property type="entry name" value="S-adenosyl-L-methionine-dependent methyltransferases"/>
    <property type="match status" value="1"/>
</dbReference>
<dbReference type="InterPro" id="IPR046977">
    <property type="entry name" value="RsmC/RlmG"/>
</dbReference>
<dbReference type="EC" id="2.1.1.172" evidence="5"/>